<dbReference type="EMBL" id="FOXR01000028">
    <property type="protein sequence ID" value="SFQ32944.1"/>
    <property type="molecule type" value="Genomic_DNA"/>
</dbReference>
<keyword evidence="10 17" id="KW-0067">ATP-binding</keyword>
<evidence type="ECO:0000256" key="13">
    <source>
        <dbReference type="ARBA" id="ARBA00023316"/>
    </source>
</evidence>
<dbReference type="GO" id="GO:0005737">
    <property type="term" value="C:cytoplasm"/>
    <property type="evidence" value="ECO:0007669"/>
    <property type="project" value="UniProtKB-SubCell"/>
</dbReference>
<keyword evidence="11 17" id="KW-0133">Cell shape</keyword>
<evidence type="ECO:0000256" key="6">
    <source>
        <dbReference type="ARBA" id="ARBA00015655"/>
    </source>
</evidence>
<keyword evidence="17 18" id="KW-0132">Cell division</keyword>
<dbReference type="Pfam" id="PF02875">
    <property type="entry name" value="Mur_ligase_C"/>
    <property type="match status" value="1"/>
</dbReference>
<evidence type="ECO:0000256" key="11">
    <source>
        <dbReference type="ARBA" id="ARBA00022960"/>
    </source>
</evidence>
<evidence type="ECO:0000256" key="5">
    <source>
        <dbReference type="ARBA" id="ARBA00012212"/>
    </source>
</evidence>
<dbReference type="EC" id="6.3.2.9" evidence="5 17"/>
<evidence type="ECO:0000256" key="16">
    <source>
        <dbReference type="ARBA" id="ARBA00047632"/>
    </source>
</evidence>
<dbReference type="Gene3D" id="3.40.50.720">
    <property type="entry name" value="NAD(P)-binding Rossmann-like Domain"/>
    <property type="match status" value="1"/>
</dbReference>
<keyword evidence="7 17" id="KW-0963">Cytoplasm</keyword>
<keyword evidence="22" id="KW-1185">Reference proteome</keyword>
<dbReference type="InterPro" id="IPR005762">
    <property type="entry name" value="MurD"/>
</dbReference>
<evidence type="ECO:0000313" key="22">
    <source>
        <dbReference type="Proteomes" id="UP000198577"/>
    </source>
</evidence>
<feature type="binding site" evidence="17">
    <location>
        <begin position="115"/>
        <end position="121"/>
    </location>
    <ligand>
        <name>ATP</name>
        <dbReference type="ChEBI" id="CHEBI:30616"/>
    </ligand>
</feature>
<keyword evidence="17 18" id="KW-0131">Cell cycle</keyword>
<dbReference type="RefSeq" id="WP_025747366.1">
    <property type="nucleotide sequence ID" value="NZ_FOXR01000028.1"/>
</dbReference>
<dbReference type="HAMAP" id="MF_00639">
    <property type="entry name" value="MurD"/>
    <property type="match status" value="1"/>
</dbReference>
<dbReference type="Proteomes" id="UP000198577">
    <property type="component" value="Unassembled WGS sequence"/>
</dbReference>
<evidence type="ECO:0000256" key="18">
    <source>
        <dbReference type="RuleBase" id="RU003664"/>
    </source>
</evidence>
<reference evidence="21 22" key="1">
    <citation type="submission" date="2016-10" db="EMBL/GenBank/DDBJ databases">
        <authorList>
            <person name="de Groot N.N."/>
        </authorList>
    </citation>
    <scope>NUCLEOTIDE SEQUENCE [LARGE SCALE GENOMIC DNA]</scope>
    <source>
        <strain evidence="21 22">DSM 20678</strain>
    </source>
</reference>
<dbReference type="GO" id="GO:0071555">
    <property type="term" value="P:cell wall organization"/>
    <property type="evidence" value="ECO:0007669"/>
    <property type="project" value="UniProtKB-KW"/>
</dbReference>
<evidence type="ECO:0000256" key="3">
    <source>
        <dbReference type="ARBA" id="ARBA00004752"/>
    </source>
</evidence>
<dbReference type="GO" id="GO:0008360">
    <property type="term" value="P:regulation of cell shape"/>
    <property type="evidence" value="ECO:0007669"/>
    <property type="project" value="UniProtKB-KW"/>
</dbReference>
<evidence type="ECO:0000256" key="8">
    <source>
        <dbReference type="ARBA" id="ARBA00022598"/>
    </source>
</evidence>
<proteinExistence type="inferred from homology"/>
<keyword evidence="12 17" id="KW-0573">Peptidoglycan synthesis</keyword>
<dbReference type="SUPFAM" id="SSF53623">
    <property type="entry name" value="MurD-like peptide ligases, catalytic domain"/>
    <property type="match status" value="1"/>
</dbReference>
<comment type="pathway">
    <text evidence="3 17 18">Cell wall biogenesis; peptidoglycan biosynthesis.</text>
</comment>
<gene>
    <name evidence="17" type="primary">murD</name>
    <name evidence="21" type="ORF">SAMN05444406_12817</name>
</gene>
<dbReference type="OrthoDB" id="9809796at2"/>
<evidence type="ECO:0000256" key="1">
    <source>
        <dbReference type="ARBA" id="ARBA00002734"/>
    </source>
</evidence>
<dbReference type="GO" id="GO:0051301">
    <property type="term" value="P:cell division"/>
    <property type="evidence" value="ECO:0007669"/>
    <property type="project" value="UniProtKB-KW"/>
</dbReference>
<dbReference type="AlphaFoldDB" id="A0A1I5XLX5"/>
<dbReference type="InterPro" id="IPR036565">
    <property type="entry name" value="Mur-like_cat_sf"/>
</dbReference>
<evidence type="ECO:0000256" key="9">
    <source>
        <dbReference type="ARBA" id="ARBA00022741"/>
    </source>
</evidence>
<keyword evidence="9 17" id="KW-0547">Nucleotide-binding</keyword>
<dbReference type="InterPro" id="IPR036615">
    <property type="entry name" value="Mur_ligase_C_dom_sf"/>
</dbReference>
<dbReference type="Pfam" id="PF08245">
    <property type="entry name" value="Mur_ligase_M"/>
    <property type="match status" value="1"/>
</dbReference>
<evidence type="ECO:0000313" key="21">
    <source>
        <dbReference type="EMBL" id="SFQ32944.1"/>
    </source>
</evidence>
<keyword evidence="8 17" id="KW-0436">Ligase</keyword>
<dbReference type="NCBIfam" id="TIGR01087">
    <property type="entry name" value="murD"/>
    <property type="match status" value="1"/>
</dbReference>
<evidence type="ECO:0000259" key="19">
    <source>
        <dbReference type="Pfam" id="PF02875"/>
    </source>
</evidence>
<dbReference type="PANTHER" id="PTHR43692:SF1">
    <property type="entry name" value="UDP-N-ACETYLMURAMOYLALANINE--D-GLUTAMATE LIGASE"/>
    <property type="match status" value="1"/>
</dbReference>
<evidence type="ECO:0000256" key="17">
    <source>
        <dbReference type="HAMAP-Rule" id="MF_00639"/>
    </source>
</evidence>
<dbReference type="InterPro" id="IPR013221">
    <property type="entry name" value="Mur_ligase_cen"/>
</dbReference>
<evidence type="ECO:0000256" key="10">
    <source>
        <dbReference type="ARBA" id="ARBA00022840"/>
    </source>
</evidence>
<name>A0A1I5XLX5_9FIRM</name>
<dbReference type="InterPro" id="IPR004101">
    <property type="entry name" value="Mur_ligase_C"/>
</dbReference>
<evidence type="ECO:0000256" key="2">
    <source>
        <dbReference type="ARBA" id="ARBA00004496"/>
    </source>
</evidence>
<evidence type="ECO:0000256" key="15">
    <source>
        <dbReference type="ARBA" id="ARBA00032324"/>
    </source>
</evidence>
<dbReference type="Gene3D" id="3.40.1190.10">
    <property type="entry name" value="Mur-like, catalytic domain"/>
    <property type="match status" value="1"/>
</dbReference>
<feature type="domain" description="Mur ligase central" evidence="20">
    <location>
        <begin position="113"/>
        <end position="290"/>
    </location>
</feature>
<dbReference type="UniPathway" id="UPA00219"/>
<dbReference type="Pfam" id="PF21799">
    <property type="entry name" value="MurD-like_N"/>
    <property type="match status" value="1"/>
</dbReference>
<comment type="similarity">
    <text evidence="4 17">Belongs to the MurCDEF family.</text>
</comment>
<accession>A0A1I5XLX5</accession>
<dbReference type="SUPFAM" id="SSF51984">
    <property type="entry name" value="MurCD N-terminal domain"/>
    <property type="match status" value="1"/>
</dbReference>
<evidence type="ECO:0000256" key="12">
    <source>
        <dbReference type="ARBA" id="ARBA00022984"/>
    </source>
</evidence>
<evidence type="ECO:0000256" key="7">
    <source>
        <dbReference type="ARBA" id="ARBA00022490"/>
    </source>
</evidence>
<dbReference type="GO" id="GO:0005524">
    <property type="term" value="F:ATP binding"/>
    <property type="evidence" value="ECO:0007669"/>
    <property type="project" value="UniProtKB-UniRule"/>
</dbReference>
<comment type="catalytic activity">
    <reaction evidence="16 17 18">
        <text>UDP-N-acetyl-alpha-D-muramoyl-L-alanine + D-glutamate + ATP = UDP-N-acetyl-alpha-D-muramoyl-L-alanyl-D-glutamate + ADP + phosphate + H(+)</text>
        <dbReference type="Rhea" id="RHEA:16429"/>
        <dbReference type="ChEBI" id="CHEBI:15378"/>
        <dbReference type="ChEBI" id="CHEBI:29986"/>
        <dbReference type="ChEBI" id="CHEBI:30616"/>
        <dbReference type="ChEBI" id="CHEBI:43474"/>
        <dbReference type="ChEBI" id="CHEBI:83898"/>
        <dbReference type="ChEBI" id="CHEBI:83900"/>
        <dbReference type="ChEBI" id="CHEBI:456216"/>
        <dbReference type="EC" id="6.3.2.9"/>
    </reaction>
</comment>
<dbReference type="SUPFAM" id="SSF53244">
    <property type="entry name" value="MurD-like peptide ligases, peptide-binding domain"/>
    <property type="match status" value="1"/>
</dbReference>
<keyword evidence="13 17" id="KW-0961">Cell wall biogenesis/degradation</keyword>
<dbReference type="Gene3D" id="3.90.190.20">
    <property type="entry name" value="Mur ligase, C-terminal domain"/>
    <property type="match status" value="1"/>
</dbReference>
<evidence type="ECO:0000259" key="20">
    <source>
        <dbReference type="Pfam" id="PF08245"/>
    </source>
</evidence>
<protein>
    <recommendedName>
        <fullName evidence="6 17">UDP-N-acetylmuramoylalanine--D-glutamate ligase</fullName>
        <ecNumber evidence="5 17">6.3.2.9</ecNumber>
    </recommendedName>
    <alternativeName>
        <fullName evidence="15 17">D-glutamic acid-adding enzyme</fullName>
    </alternativeName>
    <alternativeName>
        <fullName evidence="14 17">UDP-N-acetylmuramoyl-L-alanyl-D-glutamate synthetase</fullName>
    </alternativeName>
</protein>
<dbReference type="GO" id="GO:0009252">
    <property type="term" value="P:peptidoglycan biosynthetic process"/>
    <property type="evidence" value="ECO:0007669"/>
    <property type="project" value="UniProtKB-UniRule"/>
</dbReference>
<dbReference type="STRING" id="937334.SAMN05444406_12817"/>
<evidence type="ECO:0000256" key="14">
    <source>
        <dbReference type="ARBA" id="ARBA00030398"/>
    </source>
</evidence>
<feature type="domain" description="Mur ligase C-terminal" evidence="19">
    <location>
        <begin position="313"/>
        <end position="427"/>
    </location>
</feature>
<organism evidence="21 22">
    <name type="scientific">Caldicoprobacter faecalis</name>
    <dbReference type="NCBI Taxonomy" id="937334"/>
    <lineage>
        <taxon>Bacteria</taxon>
        <taxon>Bacillati</taxon>
        <taxon>Bacillota</taxon>
        <taxon>Clostridia</taxon>
        <taxon>Caldicoprobacterales</taxon>
        <taxon>Caldicoprobacteraceae</taxon>
        <taxon>Caldicoprobacter</taxon>
    </lineage>
</organism>
<sequence length="455" mass="49572">MTYHGKTVLVVGLARSGIAVTRVLRSLGARVIANDIKTRQQLGDSISELELLDVDFYLGGTPDDLVDKVDLIVISPSVPIDSSFVQKARCLGREVISELELAYRLCKAPVIAITGTNGKTTTVTLTGEILKKAGFNVYVVGNIGVPFVSKALEMNKDDIAVVEVSSFQLEAIYNFHPRVAAILNITEDHLNRHKTMENYIATKARIFENCSSDDWVVLNADNEVTARLASQARAQVLFFSRLRPLKRGAWVEDGTVVLDIGDGKEAICGVEDIFIPGAHNLENALAASLMARVMGATAEDIAVTLKTFKGVEHRIEYVDTIGGVKFYNDSKGTNPDASIKAIQAMKGPTVLIAGGMDKGSSFEEFIDAFGKTVTHMVVLGETADKLIKTAKEKGFDRVYRVSSVEESVMKAFSLASPGYNVLFSPACASWDMFKDYEERGRVFKSAVRALKGEVE</sequence>
<dbReference type="PANTHER" id="PTHR43692">
    <property type="entry name" value="UDP-N-ACETYLMURAMOYLALANINE--D-GLUTAMATE LIGASE"/>
    <property type="match status" value="1"/>
</dbReference>
<evidence type="ECO:0000256" key="4">
    <source>
        <dbReference type="ARBA" id="ARBA00010416"/>
    </source>
</evidence>
<comment type="function">
    <text evidence="1 17 18">Cell wall formation. Catalyzes the addition of glutamate to the nucleotide precursor UDP-N-acetylmuramoyl-L-alanine (UMA).</text>
</comment>
<comment type="subcellular location">
    <subcellularLocation>
        <location evidence="2 17 18">Cytoplasm</location>
    </subcellularLocation>
</comment>
<dbReference type="GO" id="GO:0008764">
    <property type="term" value="F:UDP-N-acetylmuramoylalanine-D-glutamate ligase activity"/>
    <property type="evidence" value="ECO:0007669"/>
    <property type="project" value="UniProtKB-UniRule"/>
</dbReference>